<dbReference type="EMBL" id="JBDLBR010000001">
    <property type="protein sequence ID" value="MEN7536341.1"/>
    <property type="molecule type" value="Genomic_DNA"/>
</dbReference>
<feature type="transmembrane region" description="Helical" evidence="6">
    <location>
        <begin position="147"/>
        <end position="172"/>
    </location>
</feature>
<keyword evidence="4 6" id="KW-1133">Transmembrane helix</keyword>
<sequence length="206" mass="21560">MQRIIAGMETSFASLALFALVGSITPGPNNILLMTSGANFGVRRSLPLLCGIIVGFHMLIALAGLGAAAILLAHPEADLVFRLGCAVVVLWLAWKLARSSPAKARATQTKPLGFIEGLSLQLINAKAWVVAIAVSALFAPGGSYADVAALVGVFLLVNLPSVTLWLVAGRGIERVLRKESQLRVFNVVMAALLLGSTLPALLWPAA</sequence>
<feature type="transmembrane region" description="Helical" evidence="6">
    <location>
        <begin position="79"/>
        <end position="97"/>
    </location>
</feature>
<dbReference type="PANTHER" id="PTHR30086">
    <property type="entry name" value="ARGININE EXPORTER PROTEIN ARGO"/>
    <property type="match status" value="1"/>
</dbReference>
<evidence type="ECO:0000256" key="5">
    <source>
        <dbReference type="ARBA" id="ARBA00023136"/>
    </source>
</evidence>
<keyword evidence="3 6" id="KW-0812">Transmembrane</keyword>
<evidence type="ECO:0000256" key="3">
    <source>
        <dbReference type="ARBA" id="ARBA00022692"/>
    </source>
</evidence>
<accession>A0ABV0CW24</accession>
<proteinExistence type="predicted"/>
<evidence type="ECO:0000256" key="6">
    <source>
        <dbReference type="SAM" id="Phobius"/>
    </source>
</evidence>
<reference evidence="7 8" key="1">
    <citation type="submission" date="2024-05" db="EMBL/GenBank/DDBJ databases">
        <authorList>
            <person name="Park S."/>
        </authorList>
    </citation>
    <scope>NUCLEOTIDE SEQUENCE [LARGE SCALE GENOMIC DNA]</scope>
    <source>
        <strain evidence="7 8">DGU5</strain>
    </source>
</reference>
<keyword evidence="8" id="KW-1185">Reference proteome</keyword>
<feature type="transmembrane region" description="Helical" evidence="6">
    <location>
        <begin position="12"/>
        <end position="34"/>
    </location>
</feature>
<evidence type="ECO:0000256" key="4">
    <source>
        <dbReference type="ARBA" id="ARBA00022989"/>
    </source>
</evidence>
<evidence type="ECO:0000313" key="8">
    <source>
        <dbReference type="Proteomes" id="UP001484535"/>
    </source>
</evidence>
<dbReference type="Pfam" id="PF01810">
    <property type="entry name" value="LysE"/>
    <property type="match status" value="1"/>
</dbReference>
<keyword evidence="5 6" id="KW-0472">Membrane</keyword>
<evidence type="ECO:0000313" key="7">
    <source>
        <dbReference type="EMBL" id="MEN7536341.1"/>
    </source>
</evidence>
<dbReference type="InterPro" id="IPR001123">
    <property type="entry name" value="LeuE-type"/>
</dbReference>
<protein>
    <submittedName>
        <fullName evidence="7">LysE family translocator</fullName>
    </submittedName>
</protein>
<comment type="caution">
    <text evidence="7">The sequence shown here is derived from an EMBL/GenBank/DDBJ whole genome shotgun (WGS) entry which is preliminary data.</text>
</comment>
<dbReference type="Proteomes" id="UP001484535">
    <property type="component" value="Unassembled WGS sequence"/>
</dbReference>
<dbReference type="PANTHER" id="PTHR30086:SF20">
    <property type="entry name" value="ARGININE EXPORTER PROTEIN ARGO-RELATED"/>
    <property type="match status" value="1"/>
</dbReference>
<evidence type="ECO:0000256" key="1">
    <source>
        <dbReference type="ARBA" id="ARBA00004651"/>
    </source>
</evidence>
<feature type="transmembrane region" description="Helical" evidence="6">
    <location>
        <begin position="184"/>
        <end position="203"/>
    </location>
</feature>
<evidence type="ECO:0000256" key="2">
    <source>
        <dbReference type="ARBA" id="ARBA00022475"/>
    </source>
</evidence>
<dbReference type="RefSeq" id="WP_346783778.1">
    <property type="nucleotide sequence ID" value="NZ_JBDLBR010000001.1"/>
</dbReference>
<feature type="transmembrane region" description="Helical" evidence="6">
    <location>
        <begin position="46"/>
        <end position="73"/>
    </location>
</feature>
<gene>
    <name evidence="7" type="ORF">ABDJ38_04060</name>
</gene>
<organism evidence="7 8">
    <name type="scientific">Aurantiacibacter flavus</name>
    <dbReference type="NCBI Taxonomy" id="3145232"/>
    <lineage>
        <taxon>Bacteria</taxon>
        <taxon>Pseudomonadati</taxon>
        <taxon>Pseudomonadota</taxon>
        <taxon>Alphaproteobacteria</taxon>
        <taxon>Sphingomonadales</taxon>
        <taxon>Erythrobacteraceae</taxon>
        <taxon>Aurantiacibacter</taxon>
    </lineage>
</organism>
<comment type="subcellular location">
    <subcellularLocation>
        <location evidence="1">Cell membrane</location>
        <topology evidence="1">Multi-pass membrane protein</topology>
    </subcellularLocation>
</comment>
<keyword evidence="2" id="KW-1003">Cell membrane</keyword>
<name>A0ABV0CW24_9SPHN</name>